<evidence type="ECO:0000256" key="1">
    <source>
        <dbReference type="SAM" id="MobiDB-lite"/>
    </source>
</evidence>
<dbReference type="AlphaFoldDB" id="A0A5J4UIM2"/>
<organism evidence="2 3">
    <name type="scientific">Streblomastix strix</name>
    <dbReference type="NCBI Taxonomy" id="222440"/>
    <lineage>
        <taxon>Eukaryota</taxon>
        <taxon>Metamonada</taxon>
        <taxon>Preaxostyla</taxon>
        <taxon>Oxymonadida</taxon>
        <taxon>Streblomastigidae</taxon>
        <taxon>Streblomastix</taxon>
    </lineage>
</organism>
<evidence type="ECO:0000313" key="3">
    <source>
        <dbReference type="Proteomes" id="UP000324800"/>
    </source>
</evidence>
<comment type="caution">
    <text evidence="2">The sequence shown here is derived from an EMBL/GenBank/DDBJ whole genome shotgun (WGS) entry which is preliminary data.</text>
</comment>
<dbReference type="Proteomes" id="UP000324800">
    <property type="component" value="Unassembled WGS sequence"/>
</dbReference>
<gene>
    <name evidence="2" type="ORF">EZS28_033976</name>
</gene>
<evidence type="ECO:0000313" key="2">
    <source>
        <dbReference type="EMBL" id="KAA6370498.1"/>
    </source>
</evidence>
<accession>A0A5J4UIM2</accession>
<dbReference type="EMBL" id="SNRW01015322">
    <property type="protein sequence ID" value="KAA6370498.1"/>
    <property type="molecule type" value="Genomic_DNA"/>
</dbReference>
<proteinExistence type="predicted"/>
<feature type="compositionally biased region" description="Polar residues" evidence="1">
    <location>
        <begin position="40"/>
        <end position="50"/>
    </location>
</feature>
<protein>
    <submittedName>
        <fullName evidence="2">Uncharacterized protein</fullName>
    </submittedName>
</protein>
<reference evidence="2 3" key="1">
    <citation type="submission" date="2019-03" db="EMBL/GenBank/DDBJ databases">
        <title>Single cell metagenomics reveals metabolic interactions within the superorganism composed of flagellate Streblomastix strix and complex community of Bacteroidetes bacteria on its surface.</title>
        <authorList>
            <person name="Treitli S.C."/>
            <person name="Kolisko M."/>
            <person name="Husnik F."/>
            <person name="Keeling P."/>
            <person name="Hampl V."/>
        </authorList>
    </citation>
    <scope>NUCLEOTIDE SEQUENCE [LARGE SCALE GENOMIC DNA]</scope>
    <source>
        <strain evidence="2">ST1C</strain>
    </source>
</reference>
<name>A0A5J4UIM2_9EUKA</name>
<sequence length="70" mass="7677">MEDRRKQNDISAIAVNNQIYGQRGVSVTTGSVDIGGVELRNNQSNQSTGSPIVEQNVCNQETGRRTEKNN</sequence>
<feature type="region of interest" description="Disordered" evidence="1">
    <location>
        <begin position="39"/>
        <end position="70"/>
    </location>
</feature>